<dbReference type="AlphaFoldDB" id="A0A644UAS5"/>
<evidence type="ECO:0000313" key="2">
    <source>
        <dbReference type="EMBL" id="MPL75964.1"/>
    </source>
</evidence>
<organism evidence="2">
    <name type="scientific">bioreactor metagenome</name>
    <dbReference type="NCBI Taxonomy" id="1076179"/>
    <lineage>
        <taxon>unclassified sequences</taxon>
        <taxon>metagenomes</taxon>
        <taxon>ecological metagenomes</taxon>
    </lineage>
</organism>
<accession>A0A644UAS5</accession>
<dbReference type="EMBL" id="VSSQ01000093">
    <property type="protein sequence ID" value="MPL75964.1"/>
    <property type="molecule type" value="Genomic_DNA"/>
</dbReference>
<comment type="caution">
    <text evidence="2">The sequence shown here is derived from an EMBL/GenBank/DDBJ whole genome shotgun (WGS) entry which is preliminary data.</text>
</comment>
<protein>
    <submittedName>
        <fullName evidence="2">Uncharacterized protein</fullName>
    </submittedName>
</protein>
<keyword evidence="1" id="KW-0812">Transmembrane</keyword>
<gene>
    <name evidence="2" type="ORF">SDC9_21809</name>
</gene>
<keyword evidence="1" id="KW-1133">Transmembrane helix</keyword>
<proteinExistence type="predicted"/>
<evidence type="ECO:0000256" key="1">
    <source>
        <dbReference type="SAM" id="Phobius"/>
    </source>
</evidence>
<feature type="transmembrane region" description="Helical" evidence="1">
    <location>
        <begin position="45"/>
        <end position="66"/>
    </location>
</feature>
<reference evidence="2" key="1">
    <citation type="submission" date="2019-08" db="EMBL/GenBank/DDBJ databases">
        <authorList>
            <person name="Kucharzyk K."/>
            <person name="Murdoch R.W."/>
            <person name="Higgins S."/>
            <person name="Loffler F."/>
        </authorList>
    </citation>
    <scope>NUCLEOTIDE SEQUENCE</scope>
</reference>
<sequence>MKKKIVRSLTLLISLILVSVLLYLWNFRHFSLSDSQTDWGTFGDYLSGIFAVFNLGVVVLLTLHIAKLDEERSNKELVVQQKILTSNFRYDELNKFEEEMLKVRSITMDWKKETVRQIINDSIGTLHAFRTNRVLFPEFNIESFSNQFRAVENVLYQIGDNFEKGKYPDKILPYVLSMNTLKKMVLPRILWVINFA</sequence>
<keyword evidence="1" id="KW-0472">Membrane</keyword>
<feature type="transmembrane region" description="Helical" evidence="1">
    <location>
        <begin position="5"/>
        <end position="25"/>
    </location>
</feature>
<name>A0A644UAS5_9ZZZZ</name>